<dbReference type="GO" id="GO:0008982">
    <property type="term" value="F:protein-N(PI)-phosphohistidine-sugar phosphotransferase activity"/>
    <property type="evidence" value="ECO:0007669"/>
    <property type="project" value="InterPro"/>
</dbReference>
<dbReference type="GO" id="GO:0009401">
    <property type="term" value="P:phosphoenolpyruvate-dependent sugar phosphotransferase system"/>
    <property type="evidence" value="ECO:0007669"/>
    <property type="project" value="InterPro"/>
</dbReference>
<keyword evidence="5 8" id="KW-0812">Transmembrane</keyword>
<dbReference type="Pfam" id="PF02378">
    <property type="entry name" value="PTS_EIIC"/>
    <property type="match status" value="1"/>
</dbReference>
<keyword evidence="4" id="KW-0762">Sugar transport</keyword>
<comment type="subcellular location">
    <subcellularLocation>
        <location evidence="1">Cell membrane</location>
        <topology evidence="1">Multi-pass membrane protein</topology>
    </subcellularLocation>
</comment>
<evidence type="ECO:0000256" key="8">
    <source>
        <dbReference type="SAM" id="Phobius"/>
    </source>
</evidence>
<evidence type="ECO:0000256" key="7">
    <source>
        <dbReference type="ARBA" id="ARBA00023136"/>
    </source>
</evidence>
<evidence type="ECO:0000313" key="11">
    <source>
        <dbReference type="Proteomes" id="UP000004959"/>
    </source>
</evidence>
<reference evidence="10 11" key="1">
    <citation type="journal article" date="2012" name="PLoS ONE">
        <title>Functional divergence in the genus oenococcus as predicted by genome sequencing of the newly-described species, Oenococcus kitaharae.</title>
        <authorList>
            <person name="Borneman A.R."/>
            <person name="McCarthy J.M."/>
            <person name="Chambers P.J."/>
            <person name="Bartowsky E.J."/>
        </authorList>
    </citation>
    <scope>NUCLEOTIDE SEQUENCE [LARGE SCALE GENOMIC DNA]</scope>
    <source>
        <strain evidence="11">DSM17330</strain>
    </source>
</reference>
<accession>G9WF25</accession>
<dbReference type="PANTHER" id="PTHR33989">
    <property type="match status" value="1"/>
</dbReference>
<evidence type="ECO:0000256" key="5">
    <source>
        <dbReference type="ARBA" id="ARBA00022692"/>
    </source>
</evidence>
<dbReference type="RefSeq" id="WP_007744959.1">
    <property type="nucleotide sequence ID" value="NZ_CM001398.1"/>
</dbReference>
<dbReference type="InterPro" id="IPR003352">
    <property type="entry name" value="PTS_EIIC"/>
</dbReference>
<dbReference type="Proteomes" id="UP000004959">
    <property type="component" value="Chromosome"/>
</dbReference>
<evidence type="ECO:0000256" key="3">
    <source>
        <dbReference type="ARBA" id="ARBA00022475"/>
    </source>
</evidence>
<evidence type="ECO:0000256" key="4">
    <source>
        <dbReference type="ARBA" id="ARBA00022597"/>
    </source>
</evidence>
<feature type="domain" description="PTS EIIC type-3" evidence="9">
    <location>
        <begin position="1"/>
        <end position="156"/>
    </location>
</feature>
<name>G9WF25_9LACO</name>
<dbReference type="PROSITE" id="PS51105">
    <property type="entry name" value="PTS_EIIC_TYPE_3"/>
    <property type="match status" value="1"/>
</dbReference>
<dbReference type="GO" id="GO:1901264">
    <property type="term" value="P:carbohydrate derivative transport"/>
    <property type="evidence" value="ECO:0007669"/>
    <property type="project" value="TreeGrafter"/>
</dbReference>
<dbReference type="HOGENOM" id="CLU_029688_2_1_9"/>
<protein>
    <submittedName>
        <fullName evidence="10">PTS systemcellobiose-specific IIC component</fullName>
    </submittedName>
</protein>
<evidence type="ECO:0000313" key="10">
    <source>
        <dbReference type="EMBL" id="EHN58585.1"/>
    </source>
</evidence>
<feature type="transmembrane region" description="Helical" evidence="8">
    <location>
        <begin position="32"/>
        <end position="52"/>
    </location>
</feature>
<dbReference type="PANTHER" id="PTHR33989:SF4">
    <property type="entry name" value="PTS SYSTEM N,N'-DIACETYLCHITOBIOSE-SPECIFIC EIIC COMPONENT"/>
    <property type="match status" value="1"/>
</dbReference>
<keyword evidence="11" id="KW-1185">Reference proteome</keyword>
<evidence type="ECO:0000256" key="2">
    <source>
        <dbReference type="ARBA" id="ARBA00022448"/>
    </source>
</evidence>
<sequence>MHFQTLLFFKADGVVTAANGGHIFIQPLLDQFGTVTGSGMTLGLVIFMSFFARSAQMKSIGKLSLVPGAFNINEPTLFGLPIVLNPLLALPFILMPALSMCATYVLIQIHVLPYLTGVMVPWTTPPIISGFLVGGWQMAIWQAIVIAASFFVYFPLARRYDKILYQQEQAKEQEILSK</sequence>
<feature type="transmembrane region" description="Helical" evidence="8">
    <location>
        <begin position="127"/>
        <end position="154"/>
    </location>
</feature>
<dbReference type="PATRIC" id="fig|1045004.4.peg.465"/>
<evidence type="ECO:0000259" key="9">
    <source>
        <dbReference type="PROSITE" id="PS51105"/>
    </source>
</evidence>
<comment type="caution">
    <text evidence="10">The sequence shown here is derived from an EMBL/GenBank/DDBJ whole genome shotgun (WGS) entry which is preliminary data.</text>
</comment>
<dbReference type="InterPro" id="IPR004501">
    <property type="entry name" value="PTS_EIIC_3"/>
</dbReference>
<dbReference type="InterPro" id="IPR051088">
    <property type="entry name" value="PTS_Sugar-EIIC/EIIB"/>
</dbReference>
<dbReference type="GO" id="GO:0005886">
    <property type="term" value="C:plasma membrane"/>
    <property type="evidence" value="ECO:0007669"/>
    <property type="project" value="UniProtKB-SubCell"/>
</dbReference>
<feature type="transmembrane region" description="Helical" evidence="8">
    <location>
        <begin position="87"/>
        <end position="107"/>
    </location>
</feature>
<keyword evidence="7 8" id="KW-0472">Membrane</keyword>
<dbReference type="AlphaFoldDB" id="G9WF25"/>
<organism evidence="10 11">
    <name type="scientific">Oenococcus kitaharae DSM 17330</name>
    <dbReference type="NCBI Taxonomy" id="1045004"/>
    <lineage>
        <taxon>Bacteria</taxon>
        <taxon>Bacillati</taxon>
        <taxon>Bacillota</taxon>
        <taxon>Bacilli</taxon>
        <taxon>Lactobacillales</taxon>
        <taxon>Lactobacillaceae</taxon>
        <taxon>Oenococcus</taxon>
    </lineage>
</organism>
<keyword evidence="3" id="KW-1003">Cell membrane</keyword>
<dbReference type="EMBL" id="AFVZ01000001">
    <property type="protein sequence ID" value="EHN58585.1"/>
    <property type="molecule type" value="Genomic_DNA"/>
</dbReference>
<dbReference type="eggNOG" id="COG1455">
    <property type="taxonomic scope" value="Bacteria"/>
</dbReference>
<gene>
    <name evidence="10" type="ORF">OKIT_0469</name>
</gene>
<keyword evidence="2" id="KW-0813">Transport</keyword>
<keyword evidence="6 8" id="KW-1133">Transmembrane helix</keyword>
<proteinExistence type="predicted"/>
<evidence type="ECO:0000256" key="6">
    <source>
        <dbReference type="ARBA" id="ARBA00022989"/>
    </source>
</evidence>
<evidence type="ECO:0000256" key="1">
    <source>
        <dbReference type="ARBA" id="ARBA00004651"/>
    </source>
</evidence>